<comment type="caution">
    <text evidence="2">The sequence shown here is derived from an EMBL/GenBank/DDBJ whole genome shotgun (WGS) entry which is preliminary data.</text>
</comment>
<dbReference type="InterPro" id="IPR043502">
    <property type="entry name" value="DNA/RNA_pol_sf"/>
</dbReference>
<evidence type="ECO:0000313" key="2">
    <source>
        <dbReference type="EMBL" id="KAJ1961367.1"/>
    </source>
</evidence>
<name>A0A9W8AMN6_9FUNG</name>
<protein>
    <submittedName>
        <fullName evidence="2">Uncharacterized protein</fullName>
    </submittedName>
</protein>
<evidence type="ECO:0000313" key="3">
    <source>
        <dbReference type="Proteomes" id="UP001150925"/>
    </source>
</evidence>
<dbReference type="EMBL" id="JANBPY010001150">
    <property type="protein sequence ID" value="KAJ1961367.1"/>
    <property type="molecule type" value="Genomic_DNA"/>
</dbReference>
<organism evidence="2 3">
    <name type="scientific">Dispira parvispora</name>
    <dbReference type="NCBI Taxonomy" id="1520584"/>
    <lineage>
        <taxon>Eukaryota</taxon>
        <taxon>Fungi</taxon>
        <taxon>Fungi incertae sedis</taxon>
        <taxon>Zoopagomycota</taxon>
        <taxon>Kickxellomycotina</taxon>
        <taxon>Dimargaritomycetes</taxon>
        <taxon>Dimargaritales</taxon>
        <taxon>Dimargaritaceae</taxon>
        <taxon>Dispira</taxon>
    </lineage>
</organism>
<dbReference type="SUPFAM" id="SSF56672">
    <property type="entry name" value="DNA/RNA polymerases"/>
    <property type="match status" value="1"/>
</dbReference>
<evidence type="ECO:0000256" key="1">
    <source>
        <dbReference type="SAM" id="MobiDB-lite"/>
    </source>
</evidence>
<dbReference type="AlphaFoldDB" id="A0A9W8AMN6"/>
<dbReference type="Proteomes" id="UP001150925">
    <property type="component" value="Unassembled WGS sequence"/>
</dbReference>
<sequence length="571" mass="64082">MDTDLTPAKTHVEWVELMVPIFTGSVTRMTWQEWKEQFEEISNSFLQGVEPNVIFQLAKVRLHKDLQDEVEVYHVKTWDQLDEHMTDRFPIMHWMRYYVTGVNTGTLFSGQPLGKLKALAREAFERGGKTDYWAVTILNSLVKACEVDLVHAPDELWNLERTTVDEFEAKLAMVIKHVESGRMRILKQGAVPSLKPAVIPVPNKMTANQPQLKPERPETTPATERGGSKPQQAAKPKGNNRSLANQVKDLQAKVEALEQGKDVEAAADQGAATSLITLTAAKRLGLRINPTKRPNLQPYWGNTPLKVIGVANALFTTAESSKRRWLRVVVAKDDLDVELLVGRADLDRLGLDLREDHAMPEPKTPSNSIQQRRLNAPLGLPPGFFSKIDPKDNEEFRVADNKYPPVSYQDVYGRTETPTSFPELKERLVQTLMTGASCFREYPPTCPPPCQLAPVIPPFKDDAELLYVNQAPRSHADQAFIDEYVATRLAYNIDERGYANANVPVFSIPKPNCESRRVLMDDSIGSAANMKILGMDLPRPYQVRQFFGDAKLVRTTGHSTGEGMGEYGPRD</sequence>
<feature type="region of interest" description="Disordered" evidence="1">
    <location>
        <begin position="201"/>
        <end position="242"/>
    </location>
</feature>
<gene>
    <name evidence="2" type="ORF">IWQ62_003891</name>
</gene>
<accession>A0A9W8AMN6</accession>
<proteinExistence type="predicted"/>
<reference evidence="2" key="1">
    <citation type="submission" date="2022-07" db="EMBL/GenBank/DDBJ databases">
        <title>Phylogenomic reconstructions and comparative analyses of Kickxellomycotina fungi.</title>
        <authorList>
            <person name="Reynolds N.K."/>
            <person name="Stajich J.E."/>
            <person name="Barry K."/>
            <person name="Grigoriev I.V."/>
            <person name="Crous P."/>
            <person name="Smith M.E."/>
        </authorList>
    </citation>
    <scope>NUCLEOTIDE SEQUENCE</scope>
    <source>
        <strain evidence="2">RSA 1196</strain>
    </source>
</reference>
<keyword evidence="3" id="KW-1185">Reference proteome</keyword>
<dbReference type="OrthoDB" id="5590456at2759"/>